<name>A0A344LCS8_9PSEU</name>
<evidence type="ECO:0000259" key="1">
    <source>
        <dbReference type="PROSITE" id="PS51186"/>
    </source>
</evidence>
<dbReference type="KEGG" id="aab:A4R43_28015"/>
<dbReference type="PROSITE" id="PS51186">
    <property type="entry name" value="GNAT"/>
    <property type="match status" value="1"/>
</dbReference>
<dbReference type="AlphaFoldDB" id="A0A344LCS8"/>
<dbReference type="Gene3D" id="3.40.630.30">
    <property type="match status" value="1"/>
</dbReference>
<dbReference type="EMBL" id="CP015163">
    <property type="protein sequence ID" value="AXB45852.1"/>
    <property type="molecule type" value="Genomic_DNA"/>
</dbReference>
<dbReference type="GO" id="GO:0016747">
    <property type="term" value="F:acyltransferase activity, transferring groups other than amino-acyl groups"/>
    <property type="evidence" value="ECO:0007669"/>
    <property type="project" value="InterPro"/>
</dbReference>
<dbReference type="RefSeq" id="WP_113695084.1">
    <property type="nucleotide sequence ID" value="NZ_CP015163.1"/>
</dbReference>
<dbReference type="InterPro" id="IPR016181">
    <property type="entry name" value="Acyl_CoA_acyltransferase"/>
</dbReference>
<dbReference type="SUPFAM" id="SSF55729">
    <property type="entry name" value="Acyl-CoA N-acyltransferases (Nat)"/>
    <property type="match status" value="1"/>
</dbReference>
<gene>
    <name evidence="2" type="ORF">A4R43_28015</name>
</gene>
<protein>
    <submittedName>
        <fullName evidence="2">GCN5 family acetyltransferase</fullName>
    </submittedName>
</protein>
<dbReference type="InterPro" id="IPR000182">
    <property type="entry name" value="GNAT_dom"/>
</dbReference>
<dbReference type="Pfam" id="PF00583">
    <property type="entry name" value="Acetyltransf_1"/>
    <property type="match status" value="1"/>
</dbReference>
<organism evidence="2 3">
    <name type="scientific">Amycolatopsis albispora</name>
    <dbReference type="NCBI Taxonomy" id="1804986"/>
    <lineage>
        <taxon>Bacteria</taxon>
        <taxon>Bacillati</taxon>
        <taxon>Actinomycetota</taxon>
        <taxon>Actinomycetes</taxon>
        <taxon>Pseudonocardiales</taxon>
        <taxon>Pseudonocardiaceae</taxon>
        <taxon>Amycolatopsis</taxon>
    </lineage>
</organism>
<keyword evidence="3" id="KW-1185">Reference proteome</keyword>
<proteinExistence type="predicted"/>
<evidence type="ECO:0000313" key="2">
    <source>
        <dbReference type="EMBL" id="AXB45852.1"/>
    </source>
</evidence>
<feature type="domain" description="N-acetyltransferase" evidence="1">
    <location>
        <begin position="1"/>
        <end position="163"/>
    </location>
</feature>
<reference evidence="2 3" key="1">
    <citation type="submission" date="2016-04" db="EMBL/GenBank/DDBJ databases">
        <title>Complete genome sequence and analysis of deep-sea sediment isolate, Amycolatopsis sp. WP1.</title>
        <authorList>
            <person name="Wang H."/>
            <person name="Chen S."/>
            <person name="Wu Q."/>
        </authorList>
    </citation>
    <scope>NUCLEOTIDE SEQUENCE [LARGE SCALE GENOMIC DNA]</scope>
    <source>
        <strain evidence="2 3">WP1</strain>
    </source>
</reference>
<accession>A0A344LCS8</accession>
<keyword evidence="2" id="KW-0808">Transferase</keyword>
<sequence>MRAQREALLAVYQEVYADQLDDPFFAPDRFWERLESYAKWPGFSLVTLHHGGLVGYSLGYRLPPRSAWWRGFLGDVEPELLVEDGERTFAVTQLMVRPVFRRRGHACELHDALLSDRPEQRATLLVKPTNTPARTAYLSWGWEVFGQVRPFEDAPVYDALLRQLR</sequence>
<evidence type="ECO:0000313" key="3">
    <source>
        <dbReference type="Proteomes" id="UP000250434"/>
    </source>
</evidence>
<dbReference type="Proteomes" id="UP000250434">
    <property type="component" value="Chromosome"/>
</dbReference>
<dbReference type="OrthoDB" id="4536199at2"/>